<proteinExistence type="predicted"/>
<keyword evidence="4" id="KW-1185">Reference proteome</keyword>
<accession>A0A8J8W521</accession>
<sequence length="347" mass="39191">MALSDELTIGDVLGIDPAQDMKCLAMRPTKTDFACKDRINDSAQKSAREALSEIIRYGKHDKKRIYKKIKKVVRLVVHQGKHQRTCPNAYQRLEDIWMQKMKAHFESRAFKFNIAKLEKSFQEREEEKVKAQLRWSSGSSHETTSTLQRQTETGNSDEVVYPTLPTDSTDEMEELEVITAELFEWSPSASYERPALTSPINHVVPLSPPVRASTSASVIVPQVSTKGAASNANTELNRAPCSISLFQITFQMLLKLLLLFRSRWTRVPVKTVSGEVQDELVLDMMLVCGVRIPVRKAISWMMPILLVVWGCCLSFVWGSFLSTIGLVLMVGVWCQPSLSSRQEVARL</sequence>
<evidence type="ECO:0000256" key="2">
    <source>
        <dbReference type="SAM" id="Phobius"/>
    </source>
</evidence>
<evidence type="ECO:0000313" key="3">
    <source>
        <dbReference type="EMBL" id="KAF7717059.1"/>
    </source>
</evidence>
<evidence type="ECO:0000313" key="4">
    <source>
        <dbReference type="Proteomes" id="UP000631181"/>
    </source>
</evidence>
<keyword evidence="2" id="KW-1133">Transmembrane helix</keyword>
<dbReference type="AlphaFoldDB" id="A0A8J8W521"/>
<keyword evidence="2" id="KW-0812">Transmembrane</keyword>
<reference evidence="3" key="1">
    <citation type="journal article" date="2020" name="Front. Microbiol.">
        <title>Gene regulatory networks of Penicillium echinulatum 2HH and Penicillium oxalicum 114-2 inferred by a computational biology approach.</title>
        <authorList>
            <person name="Lenz A.R."/>
            <person name="Galan-Vasquez E."/>
            <person name="Balbinot E."/>
            <person name="De Abreu F.P."/>
            <person name="De Oliveira N.S."/>
            <person name="Da Rosa L.O."/>
            <person name="De Avila E Silva S."/>
            <person name="Camassola M."/>
            <person name="Dillon A.J.P."/>
            <person name="Perez-Rueda E."/>
        </authorList>
    </citation>
    <scope>NUCLEOTIDE SEQUENCE</scope>
    <source>
        <strain evidence="3">S1M29</strain>
    </source>
</reference>
<name>A0A8J8W521_9EURO</name>
<protein>
    <submittedName>
        <fullName evidence="3">Uncharacterized protein</fullName>
    </submittedName>
</protein>
<feature type="transmembrane region" description="Helical" evidence="2">
    <location>
        <begin position="304"/>
        <end position="333"/>
    </location>
</feature>
<gene>
    <name evidence="3" type="ORF">PECM_004763</name>
</gene>
<dbReference type="EMBL" id="WIWV01000031">
    <property type="protein sequence ID" value="KAF7717059.1"/>
    <property type="molecule type" value="Genomic_DNA"/>
</dbReference>
<feature type="compositionally biased region" description="Polar residues" evidence="1">
    <location>
        <begin position="134"/>
        <end position="156"/>
    </location>
</feature>
<keyword evidence="2" id="KW-0472">Membrane</keyword>
<organism evidence="3 4">
    <name type="scientific">Penicillium ucsense</name>
    <dbReference type="NCBI Taxonomy" id="2839758"/>
    <lineage>
        <taxon>Eukaryota</taxon>
        <taxon>Fungi</taxon>
        <taxon>Dikarya</taxon>
        <taxon>Ascomycota</taxon>
        <taxon>Pezizomycotina</taxon>
        <taxon>Eurotiomycetes</taxon>
        <taxon>Eurotiomycetidae</taxon>
        <taxon>Eurotiales</taxon>
        <taxon>Aspergillaceae</taxon>
        <taxon>Penicillium</taxon>
    </lineage>
</organism>
<dbReference type="Proteomes" id="UP000631181">
    <property type="component" value="Unassembled WGS sequence"/>
</dbReference>
<comment type="caution">
    <text evidence="3">The sequence shown here is derived from an EMBL/GenBank/DDBJ whole genome shotgun (WGS) entry which is preliminary data.</text>
</comment>
<feature type="region of interest" description="Disordered" evidence="1">
    <location>
        <begin position="132"/>
        <end position="165"/>
    </location>
</feature>
<evidence type="ECO:0000256" key="1">
    <source>
        <dbReference type="SAM" id="MobiDB-lite"/>
    </source>
</evidence>